<sequence>MTVTETRPSDLTGFEPLDPAIREQYARDGYVVIKNALDEESRAKYEEAVDQVYAEEEAADQLRPDKSIHVMGYFDRNPLFLDLLTWPTTFPYIWGNMGWNIYTHHNHIDVNPPKDEPPFWNWHQDGYRQNSDIDMDVRPMFMTKICFCLTDLSEPGYGQTKVIPGSHVNNTLAGRPEKPGDPIIEPEGSTEVLMEPGDAFIFDRRLWHSRSMNKSDRIRKLMFIGYTYRWIRPLDENVADQDSEWFAGLTPLQQQLLGYGPDNASFWGIKQSGWIDDEIPLRAELKERGLLDRSIPYLR</sequence>
<dbReference type="GO" id="GO:0016706">
    <property type="term" value="F:2-oxoglutarate-dependent dioxygenase activity"/>
    <property type="evidence" value="ECO:0007669"/>
    <property type="project" value="UniProtKB-ARBA"/>
</dbReference>
<reference evidence="1" key="1">
    <citation type="submission" date="2020-10" db="EMBL/GenBank/DDBJ databases">
        <authorList>
            <person name="Gilroy R."/>
        </authorList>
    </citation>
    <scope>NUCLEOTIDE SEQUENCE</scope>
    <source>
        <strain evidence="1">ChiGjej1B1-24693</strain>
    </source>
</reference>
<dbReference type="AlphaFoldDB" id="A0A9D1KMJ3"/>
<keyword evidence="1" id="KW-0223">Dioxygenase</keyword>
<name>A0A9D1KMJ3_9ACTN</name>
<dbReference type="Proteomes" id="UP000886842">
    <property type="component" value="Unassembled WGS sequence"/>
</dbReference>
<comment type="caution">
    <text evidence="1">The sequence shown here is derived from an EMBL/GenBank/DDBJ whole genome shotgun (WGS) entry which is preliminary data.</text>
</comment>
<organism evidence="1 2">
    <name type="scientific">Candidatus Avipropionibacterium avicola</name>
    <dbReference type="NCBI Taxonomy" id="2840701"/>
    <lineage>
        <taxon>Bacteria</taxon>
        <taxon>Bacillati</taxon>
        <taxon>Actinomycetota</taxon>
        <taxon>Actinomycetes</taxon>
        <taxon>Propionibacteriales</taxon>
        <taxon>Propionibacteriaceae</taxon>
        <taxon>Propionibacteriaceae incertae sedis</taxon>
        <taxon>Candidatus Avipropionibacterium</taxon>
    </lineage>
</organism>
<dbReference type="PANTHER" id="PTHR20883:SF48">
    <property type="entry name" value="ECTOINE DIOXYGENASE"/>
    <property type="match status" value="1"/>
</dbReference>
<dbReference type="GO" id="GO:0005506">
    <property type="term" value="F:iron ion binding"/>
    <property type="evidence" value="ECO:0007669"/>
    <property type="project" value="UniProtKB-ARBA"/>
</dbReference>
<dbReference type="Pfam" id="PF05721">
    <property type="entry name" value="PhyH"/>
    <property type="match status" value="1"/>
</dbReference>
<protein>
    <submittedName>
        <fullName evidence="1">Phytanoyl-CoA dioxygenase family protein</fullName>
    </submittedName>
</protein>
<proteinExistence type="predicted"/>
<dbReference type="EMBL" id="DVLP01000363">
    <property type="protein sequence ID" value="HIT76369.1"/>
    <property type="molecule type" value="Genomic_DNA"/>
</dbReference>
<reference evidence="1" key="2">
    <citation type="journal article" date="2021" name="PeerJ">
        <title>Extensive microbial diversity within the chicken gut microbiome revealed by metagenomics and culture.</title>
        <authorList>
            <person name="Gilroy R."/>
            <person name="Ravi A."/>
            <person name="Getino M."/>
            <person name="Pursley I."/>
            <person name="Horton D.L."/>
            <person name="Alikhan N.F."/>
            <person name="Baker D."/>
            <person name="Gharbi K."/>
            <person name="Hall N."/>
            <person name="Watson M."/>
            <person name="Adriaenssens E.M."/>
            <person name="Foster-Nyarko E."/>
            <person name="Jarju S."/>
            <person name="Secka A."/>
            <person name="Antonio M."/>
            <person name="Oren A."/>
            <person name="Chaudhuri R.R."/>
            <person name="La Ragione R."/>
            <person name="Hildebrand F."/>
            <person name="Pallen M.J."/>
        </authorList>
    </citation>
    <scope>NUCLEOTIDE SEQUENCE</scope>
    <source>
        <strain evidence="1">ChiGjej1B1-24693</strain>
    </source>
</reference>
<evidence type="ECO:0000313" key="1">
    <source>
        <dbReference type="EMBL" id="HIT76369.1"/>
    </source>
</evidence>
<evidence type="ECO:0000313" key="2">
    <source>
        <dbReference type="Proteomes" id="UP000886842"/>
    </source>
</evidence>
<keyword evidence="1" id="KW-0560">Oxidoreductase</keyword>
<dbReference type="SUPFAM" id="SSF51197">
    <property type="entry name" value="Clavaminate synthase-like"/>
    <property type="match status" value="1"/>
</dbReference>
<dbReference type="PANTHER" id="PTHR20883">
    <property type="entry name" value="PHYTANOYL-COA DIOXYGENASE DOMAIN CONTAINING 1"/>
    <property type="match status" value="1"/>
</dbReference>
<dbReference type="InterPro" id="IPR008775">
    <property type="entry name" value="Phytyl_CoA_dOase-like"/>
</dbReference>
<dbReference type="Gene3D" id="2.60.120.620">
    <property type="entry name" value="q2cbj1_9rhob like domain"/>
    <property type="match status" value="1"/>
</dbReference>
<gene>
    <name evidence="1" type="ORF">IAA98_12360</name>
</gene>
<accession>A0A9D1KMJ3</accession>